<protein>
    <submittedName>
        <fullName evidence="1">Uncharacterized protein</fullName>
    </submittedName>
</protein>
<sequence length="147" mass="16301">MRAIRRAWPPRKLNKPSNHLAHVHRGLRELCERITEEFYANHDYSYRHDLHELRRLDSGGAQCTARVEAEVSYDQGRAVIMRPGEVGTERLLETIRAKGYGADLTQATERASSDRGSEQGLHIAVIGSGGSAMAAALKSVERVPVSP</sequence>
<geneLocation type="plasmid" evidence="2">
    <name>pbaa-803-a dna</name>
</geneLocation>
<dbReference type="CDD" id="cd00371">
    <property type="entry name" value="HMA"/>
    <property type="match status" value="1"/>
</dbReference>
<dbReference type="KEGG" id="hsr:HSBAA_PA_2960"/>
<keyword evidence="1" id="KW-0614">Plasmid</keyword>
<reference evidence="1 2" key="1">
    <citation type="journal article" date="2019" name="Microbiol. Resour. Announc.">
        <title>Complete Genome Sequence of Halomonas sulfidaeris Strain Esulfide1 Isolated from a Metal Sulfide Rock at a Depth of 2,200 Meters, Obtained Using Nanopore Sequencing.</title>
        <authorList>
            <person name="Saito M."/>
            <person name="Nishigata A."/>
            <person name="Galipon J."/>
            <person name="Arakawa K."/>
        </authorList>
    </citation>
    <scope>NUCLEOTIDE SEQUENCE [LARGE SCALE GENOMIC DNA]</scope>
    <source>
        <strain evidence="1 2">ATCC BAA-803</strain>
        <plasmid evidence="2">pbaa-803-a dna</plasmid>
    </source>
</reference>
<organism evidence="1 2">
    <name type="scientific">Vreelandella sulfidaeris</name>
    <dbReference type="NCBI Taxonomy" id="115553"/>
    <lineage>
        <taxon>Bacteria</taxon>
        <taxon>Pseudomonadati</taxon>
        <taxon>Pseudomonadota</taxon>
        <taxon>Gammaproteobacteria</taxon>
        <taxon>Oceanospirillales</taxon>
        <taxon>Halomonadaceae</taxon>
        <taxon>Vreelandella</taxon>
    </lineage>
</organism>
<accession>A0A455UK02</accession>
<dbReference type="GO" id="GO:0046872">
    <property type="term" value="F:metal ion binding"/>
    <property type="evidence" value="ECO:0007669"/>
    <property type="project" value="InterPro"/>
</dbReference>
<evidence type="ECO:0000313" key="1">
    <source>
        <dbReference type="EMBL" id="BBI65693.1"/>
    </source>
</evidence>
<evidence type="ECO:0000313" key="2">
    <source>
        <dbReference type="Proteomes" id="UP000320231"/>
    </source>
</evidence>
<dbReference type="EMBL" id="AP019515">
    <property type="protein sequence ID" value="BBI65693.1"/>
    <property type="molecule type" value="Genomic_DNA"/>
</dbReference>
<proteinExistence type="predicted"/>
<dbReference type="Proteomes" id="UP000320231">
    <property type="component" value="Plasmid pBAA-803-A"/>
</dbReference>
<gene>
    <name evidence="1" type="ORF">HSBAA_PA_2960</name>
</gene>
<dbReference type="AlphaFoldDB" id="A0A455UK02"/>
<dbReference type="InterPro" id="IPR006121">
    <property type="entry name" value="HMA_dom"/>
</dbReference>
<name>A0A455UK02_9GAMM</name>